<dbReference type="FunFam" id="3.40.50.720:FF:000009">
    <property type="entry name" value="Fatty oxidation complex, alpha subunit"/>
    <property type="match status" value="1"/>
</dbReference>
<dbReference type="InterPro" id="IPR013328">
    <property type="entry name" value="6PGD_dom2"/>
</dbReference>
<dbReference type="Gene3D" id="3.40.50.720">
    <property type="entry name" value="NAD(P)-binding Rossmann-like Domain"/>
    <property type="match status" value="1"/>
</dbReference>
<feature type="binding site" evidence="6">
    <location>
        <begin position="8"/>
        <end position="13"/>
    </location>
    <ligand>
        <name>NAD(+)</name>
        <dbReference type="ChEBI" id="CHEBI:57540"/>
    </ligand>
</feature>
<dbReference type="SUPFAM" id="SSF51735">
    <property type="entry name" value="NAD(P)-binding Rossmann-fold domains"/>
    <property type="match status" value="1"/>
</dbReference>
<protein>
    <recommendedName>
        <fullName evidence="4">3-hydroxybutyryl-CoA dehydrogenase</fullName>
    </recommendedName>
</protein>
<keyword evidence="6" id="KW-0520">NAD</keyword>
<feature type="binding site" evidence="6">
    <location>
        <position position="90"/>
    </location>
    <ligand>
        <name>NAD(+)</name>
        <dbReference type="ChEBI" id="CHEBI:57540"/>
    </ligand>
</feature>
<dbReference type="EMBL" id="AYSO01000016">
    <property type="protein sequence ID" value="KIE46691.1"/>
    <property type="molecule type" value="Genomic_DNA"/>
</dbReference>
<reference evidence="9 10" key="1">
    <citation type="journal article" date="2015" name="Infect. Genet. Evol.">
        <title>Genomic sequences of six botulinum neurotoxin-producing strains representing three clostridial species illustrate the mobility and diversity of botulinum neurotoxin genes.</title>
        <authorList>
            <person name="Smith T.J."/>
            <person name="Hill K.K."/>
            <person name="Xie G."/>
            <person name="Foley B.T."/>
            <person name="Williamson C.H."/>
            <person name="Foster J.T."/>
            <person name="Johnson S.L."/>
            <person name="Chertkov O."/>
            <person name="Teshima H."/>
            <person name="Gibbons H.S."/>
            <person name="Johnsky L.A."/>
            <person name="Karavis M.A."/>
            <person name="Smith L.A."/>
        </authorList>
    </citation>
    <scope>NUCLEOTIDE SEQUENCE [LARGE SCALE GENOMIC DNA]</scope>
    <source>
        <strain evidence="9 10">CDC 2741</strain>
    </source>
</reference>
<feature type="binding site" evidence="6">
    <location>
        <position position="141"/>
    </location>
    <ligand>
        <name>NAD(+)</name>
        <dbReference type="ChEBI" id="CHEBI:57540"/>
    </ligand>
</feature>
<dbReference type="Pfam" id="PF02737">
    <property type="entry name" value="3HCDH_N"/>
    <property type="match status" value="1"/>
</dbReference>
<name>A0A0C1R816_9CLOT</name>
<dbReference type="InterPro" id="IPR036291">
    <property type="entry name" value="NAD(P)-bd_dom_sf"/>
</dbReference>
<dbReference type="Proteomes" id="UP000031366">
    <property type="component" value="Unassembled WGS sequence"/>
</dbReference>
<dbReference type="InterPro" id="IPR006108">
    <property type="entry name" value="3HC_DH_C"/>
</dbReference>
<gene>
    <name evidence="9" type="ORF">U732_3219</name>
</gene>
<evidence type="ECO:0000313" key="10">
    <source>
        <dbReference type="Proteomes" id="UP000031366"/>
    </source>
</evidence>
<comment type="similarity">
    <text evidence="2">Belongs to the 3-hydroxyacyl-CoA dehydrogenase family.</text>
</comment>
<evidence type="ECO:0000256" key="6">
    <source>
        <dbReference type="PIRSR" id="PIRSR000105-2"/>
    </source>
</evidence>
<dbReference type="STRING" id="29341.RSJ17_19845"/>
<dbReference type="GO" id="GO:0008691">
    <property type="term" value="F:3-hydroxybutyryl-CoA dehydrogenase activity"/>
    <property type="evidence" value="ECO:0007669"/>
    <property type="project" value="TreeGrafter"/>
</dbReference>
<dbReference type="UniPathway" id="UPA00863"/>
<comment type="pathway">
    <text evidence="1">Lipid metabolism; butanoate metabolism.</text>
</comment>
<sequence length="282" mass="30615">MKKICVLGAGTMGSGIAQAFATKGYEVIIRDIKDEFVSKGIAGIKKNLDKLVSKEKITAEKSEDILSRISGTTDMNLLDDVDLVVEAAVENMEIKKQIFGELDKICKPEAILATNTSSLSITEVAVATNRPDKVIGMHFFNPATMMKLVEIIRGMATSDETFNAIKELTIAMGKEPVEVAEAPGFVVNRILVPMINEAVGIFAEGIANAEDIDKAMMLGANHPMGPLALGDLIGLDVCLAIMDVLYKETGDTKYRAHSLLRKYVRAGYLGRKTGRGFHNYSK</sequence>
<feature type="binding site" evidence="6">
    <location>
        <position position="272"/>
    </location>
    <ligand>
        <name>NAD(+)</name>
        <dbReference type="ChEBI" id="CHEBI:57540"/>
    </ligand>
</feature>
<dbReference type="InterPro" id="IPR006176">
    <property type="entry name" value="3-OHacyl-CoA_DH_NAD-bd"/>
</dbReference>
<dbReference type="PANTHER" id="PTHR48075">
    <property type="entry name" value="3-HYDROXYACYL-COA DEHYDROGENASE FAMILY PROTEIN"/>
    <property type="match status" value="1"/>
</dbReference>
<evidence type="ECO:0000256" key="3">
    <source>
        <dbReference type="ARBA" id="ARBA00023002"/>
    </source>
</evidence>
<evidence type="ECO:0000256" key="4">
    <source>
        <dbReference type="ARBA" id="ARBA00067747"/>
    </source>
</evidence>
<dbReference type="AlphaFoldDB" id="A0A0C1R816"/>
<dbReference type="PROSITE" id="PS00067">
    <property type="entry name" value="3HCDH"/>
    <property type="match status" value="1"/>
</dbReference>
<dbReference type="PANTHER" id="PTHR48075:SF5">
    <property type="entry name" value="3-HYDROXYBUTYRYL-COA DEHYDROGENASE"/>
    <property type="match status" value="1"/>
</dbReference>
<dbReference type="Pfam" id="PF00725">
    <property type="entry name" value="3HCDH"/>
    <property type="match status" value="1"/>
</dbReference>
<feature type="site" description="Important for catalytic activity" evidence="5">
    <location>
        <position position="138"/>
    </location>
</feature>
<accession>A0A0C1R816</accession>
<dbReference type="InterPro" id="IPR022694">
    <property type="entry name" value="3-OHacyl-CoA_DH"/>
</dbReference>
<feature type="domain" description="3-hydroxyacyl-CoA dehydrogenase C-terminal" evidence="7">
    <location>
        <begin position="184"/>
        <end position="280"/>
    </location>
</feature>
<dbReference type="NCBIfam" id="NF004474">
    <property type="entry name" value="PRK05808.1"/>
    <property type="match status" value="1"/>
</dbReference>
<keyword evidence="3" id="KW-0560">Oxidoreductase</keyword>
<dbReference type="InterPro" id="IPR006180">
    <property type="entry name" value="3-OHacyl-CoA_DH_CS"/>
</dbReference>
<dbReference type="OrthoDB" id="9771883at2"/>
<evidence type="ECO:0000256" key="2">
    <source>
        <dbReference type="ARBA" id="ARBA00009463"/>
    </source>
</evidence>
<organism evidence="9 10">
    <name type="scientific">Clostridium argentinense CDC 2741</name>
    <dbReference type="NCBI Taxonomy" id="1418104"/>
    <lineage>
        <taxon>Bacteria</taxon>
        <taxon>Bacillati</taxon>
        <taxon>Bacillota</taxon>
        <taxon>Clostridia</taxon>
        <taxon>Eubacteriales</taxon>
        <taxon>Clostridiaceae</taxon>
        <taxon>Clostridium</taxon>
    </lineage>
</organism>
<feature type="domain" description="3-hydroxyacyl-CoA dehydrogenase NAD binding" evidence="8">
    <location>
        <begin position="3"/>
        <end position="181"/>
    </location>
</feature>
<dbReference type="SUPFAM" id="SSF48179">
    <property type="entry name" value="6-phosphogluconate dehydrogenase C-terminal domain-like"/>
    <property type="match status" value="1"/>
</dbReference>
<evidence type="ECO:0000256" key="1">
    <source>
        <dbReference type="ARBA" id="ARBA00005086"/>
    </source>
</evidence>
<dbReference type="GO" id="GO:0070403">
    <property type="term" value="F:NAD+ binding"/>
    <property type="evidence" value="ECO:0007669"/>
    <property type="project" value="InterPro"/>
</dbReference>
<dbReference type="Gene3D" id="1.10.1040.10">
    <property type="entry name" value="N-(1-d-carboxylethyl)-l-norvaline Dehydrogenase, domain 2"/>
    <property type="match status" value="1"/>
</dbReference>
<dbReference type="InterPro" id="IPR008927">
    <property type="entry name" value="6-PGluconate_DH-like_C_sf"/>
</dbReference>
<dbReference type="GO" id="GO:0019605">
    <property type="term" value="P:butyrate metabolic process"/>
    <property type="evidence" value="ECO:0007669"/>
    <property type="project" value="UniProtKB-UniPathway"/>
</dbReference>
<dbReference type="PIRSF" id="PIRSF000105">
    <property type="entry name" value="HCDH"/>
    <property type="match status" value="1"/>
</dbReference>
<comment type="caution">
    <text evidence="9">The sequence shown here is derived from an EMBL/GenBank/DDBJ whole genome shotgun (WGS) entry which is preliminary data.</text>
</comment>
<evidence type="ECO:0000256" key="5">
    <source>
        <dbReference type="PIRSR" id="PIRSR000105-1"/>
    </source>
</evidence>
<evidence type="ECO:0000259" key="8">
    <source>
        <dbReference type="Pfam" id="PF02737"/>
    </source>
</evidence>
<evidence type="ECO:0000259" key="7">
    <source>
        <dbReference type="Pfam" id="PF00725"/>
    </source>
</evidence>
<evidence type="ECO:0000313" key="9">
    <source>
        <dbReference type="EMBL" id="KIE46691.1"/>
    </source>
</evidence>
<feature type="binding site" evidence="6">
    <location>
        <position position="95"/>
    </location>
    <ligand>
        <name>NAD(+)</name>
        <dbReference type="ChEBI" id="CHEBI:57540"/>
    </ligand>
</feature>
<dbReference type="RefSeq" id="WP_039632841.1">
    <property type="nucleotide sequence ID" value="NZ_AYSO01000016.1"/>
</dbReference>
<feature type="binding site" evidence="6">
    <location>
        <position position="117"/>
    </location>
    <ligand>
        <name>NAD(+)</name>
        <dbReference type="ChEBI" id="CHEBI:57540"/>
    </ligand>
</feature>
<keyword evidence="10" id="KW-1185">Reference proteome</keyword>
<proteinExistence type="inferred from homology"/>
<feature type="binding site" evidence="6">
    <location>
        <position position="31"/>
    </location>
    <ligand>
        <name>NAD(+)</name>
        <dbReference type="ChEBI" id="CHEBI:57540"/>
    </ligand>
</feature>
<dbReference type="GO" id="GO:0006635">
    <property type="term" value="P:fatty acid beta-oxidation"/>
    <property type="evidence" value="ECO:0007669"/>
    <property type="project" value="TreeGrafter"/>
</dbReference>